<accession>A0A0A9HAD9</accession>
<organism evidence="2">
    <name type="scientific">Arundo donax</name>
    <name type="common">Giant reed</name>
    <name type="synonym">Donax arundinaceus</name>
    <dbReference type="NCBI Taxonomy" id="35708"/>
    <lineage>
        <taxon>Eukaryota</taxon>
        <taxon>Viridiplantae</taxon>
        <taxon>Streptophyta</taxon>
        <taxon>Embryophyta</taxon>
        <taxon>Tracheophyta</taxon>
        <taxon>Spermatophyta</taxon>
        <taxon>Magnoliopsida</taxon>
        <taxon>Liliopsida</taxon>
        <taxon>Poales</taxon>
        <taxon>Poaceae</taxon>
        <taxon>PACMAD clade</taxon>
        <taxon>Arundinoideae</taxon>
        <taxon>Arundineae</taxon>
        <taxon>Arundo</taxon>
    </lineage>
</organism>
<dbReference type="EMBL" id="GBRH01168013">
    <property type="protein sequence ID" value="JAE29883.1"/>
    <property type="molecule type" value="Transcribed_RNA"/>
</dbReference>
<protein>
    <submittedName>
        <fullName evidence="2">Uncharacterized protein</fullName>
    </submittedName>
</protein>
<reference evidence="2" key="1">
    <citation type="submission" date="2014-09" db="EMBL/GenBank/DDBJ databases">
        <authorList>
            <person name="Magalhaes I.L.F."/>
            <person name="Oliveira U."/>
            <person name="Santos F.R."/>
            <person name="Vidigal T.H.D.A."/>
            <person name="Brescovit A.D."/>
            <person name="Santos A.J."/>
        </authorList>
    </citation>
    <scope>NUCLEOTIDE SEQUENCE</scope>
    <source>
        <tissue evidence="2">Shoot tissue taken approximately 20 cm above the soil surface</tissue>
    </source>
</reference>
<name>A0A0A9HAD9_ARUDO</name>
<evidence type="ECO:0000256" key="1">
    <source>
        <dbReference type="SAM" id="MobiDB-lite"/>
    </source>
</evidence>
<evidence type="ECO:0000313" key="2">
    <source>
        <dbReference type="EMBL" id="JAE29883.1"/>
    </source>
</evidence>
<feature type="region of interest" description="Disordered" evidence="1">
    <location>
        <begin position="43"/>
        <end position="80"/>
    </location>
</feature>
<dbReference type="AlphaFoldDB" id="A0A0A9HAD9"/>
<reference evidence="2" key="2">
    <citation type="journal article" date="2015" name="Data Brief">
        <title>Shoot transcriptome of the giant reed, Arundo donax.</title>
        <authorList>
            <person name="Barrero R.A."/>
            <person name="Guerrero F.D."/>
            <person name="Moolhuijzen P."/>
            <person name="Goolsby J.A."/>
            <person name="Tidwell J."/>
            <person name="Bellgard S.E."/>
            <person name="Bellgard M.I."/>
        </authorList>
    </citation>
    <scope>NUCLEOTIDE SEQUENCE</scope>
    <source>
        <tissue evidence="2">Shoot tissue taken approximately 20 cm above the soil surface</tissue>
    </source>
</reference>
<proteinExistence type="predicted"/>
<sequence>MYTTGMGSRIAAYTVATSRHAGAKLCFAGGPVLFTGGDCRGGAVGQGHHRHHSGLAQGAPDLGARPERGRRRAPTAAVLR</sequence>